<feature type="non-terminal residue" evidence="1">
    <location>
        <position position="1"/>
    </location>
</feature>
<dbReference type="PANTHER" id="PTHR48055:SF57">
    <property type="entry name" value="PROTEIN KINASE DOMAIN-CONTAINING PROTEIN"/>
    <property type="match status" value="1"/>
</dbReference>
<reference evidence="1" key="1">
    <citation type="submission" date="2018-05" db="EMBL/GenBank/DDBJ databases">
        <title>Draft genome of Mucuna pruriens seed.</title>
        <authorList>
            <person name="Nnadi N.E."/>
            <person name="Vos R."/>
            <person name="Hasami M.H."/>
            <person name="Devisetty U.K."/>
            <person name="Aguiy J.C."/>
        </authorList>
    </citation>
    <scope>NUCLEOTIDE SEQUENCE [LARGE SCALE GENOMIC DNA]</scope>
    <source>
        <strain evidence="1">JCA_2017</strain>
    </source>
</reference>
<dbReference type="STRING" id="157652.A0A371HVT9"/>
<dbReference type="PANTHER" id="PTHR48055">
    <property type="entry name" value="LEUCINE-RICH REPEAT RECEPTOR PROTEIN KINASE EMS1"/>
    <property type="match status" value="1"/>
</dbReference>
<keyword evidence="2" id="KW-1185">Reference proteome</keyword>
<dbReference type="OrthoDB" id="1428502at2759"/>
<accession>A0A371HVT9</accession>
<name>A0A371HVT9_MUCPR</name>
<dbReference type="EMBL" id="QJKJ01001590">
    <property type="protein sequence ID" value="RDY06899.1"/>
    <property type="molecule type" value="Genomic_DNA"/>
</dbReference>
<dbReference type="InterPro" id="IPR051564">
    <property type="entry name" value="LRR_receptor-like_kinase"/>
</dbReference>
<dbReference type="GO" id="GO:0016020">
    <property type="term" value="C:membrane"/>
    <property type="evidence" value="ECO:0007669"/>
    <property type="project" value="TreeGrafter"/>
</dbReference>
<protein>
    <submittedName>
        <fullName evidence="1">Receptor-like protein kinase</fullName>
    </submittedName>
</protein>
<comment type="caution">
    <text evidence="1">The sequence shown here is derived from an EMBL/GenBank/DDBJ whole genome shotgun (WGS) entry which is preliminary data.</text>
</comment>
<gene>
    <name evidence="1" type="ORF">CR513_09054</name>
</gene>
<sequence>MDQEESTKMHIDNKFAQILVKNLVFHERSKHIDTRYHFIRECIVKKEVELVHVKTQDQVADIFTKSLKFEDFRRLRGINLEFGSKGIICTKGDVFSFGIMLMETFSRKKPTDELFVDGLSMKGWISESLHHVNGITRVVDSNLLHDEEHRAHDVISSISSIYRIALNCCADLPEERMNMTDVAASLNKIKTIKHY</sequence>
<dbReference type="InterPro" id="IPR011009">
    <property type="entry name" value="Kinase-like_dom_sf"/>
</dbReference>
<dbReference type="AlphaFoldDB" id="A0A371HVT9"/>
<dbReference type="CDD" id="cd09272">
    <property type="entry name" value="RNase_HI_RT_Ty1"/>
    <property type="match status" value="1"/>
</dbReference>
<evidence type="ECO:0000313" key="1">
    <source>
        <dbReference type="EMBL" id="RDY06899.1"/>
    </source>
</evidence>
<dbReference type="GO" id="GO:0016301">
    <property type="term" value="F:kinase activity"/>
    <property type="evidence" value="ECO:0007669"/>
    <property type="project" value="UniProtKB-KW"/>
</dbReference>
<dbReference type="Proteomes" id="UP000257109">
    <property type="component" value="Unassembled WGS sequence"/>
</dbReference>
<dbReference type="Gene3D" id="1.10.510.10">
    <property type="entry name" value="Transferase(Phosphotransferase) domain 1"/>
    <property type="match status" value="1"/>
</dbReference>
<organism evidence="1 2">
    <name type="scientific">Mucuna pruriens</name>
    <name type="common">Velvet bean</name>
    <name type="synonym">Dolichos pruriens</name>
    <dbReference type="NCBI Taxonomy" id="157652"/>
    <lineage>
        <taxon>Eukaryota</taxon>
        <taxon>Viridiplantae</taxon>
        <taxon>Streptophyta</taxon>
        <taxon>Embryophyta</taxon>
        <taxon>Tracheophyta</taxon>
        <taxon>Spermatophyta</taxon>
        <taxon>Magnoliopsida</taxon>
        <taxon>eudicotyledons</taxon>
        <taxon>Gunneridae</taxon>
        <taxon>Pentapetalae</taxon>
        <taxon>rosids</taxon>
        <taxon>fabids</taxon>
        <taxon>Fabales</taxon>
        <taxon>Fabaceae</taxon>
        <taxon>Papilionoideae</taxon>
        <taxon>50 kb inversion clade</taxon>
        <taxon>NPAAA clade</taxon>
        <taxon>indigoferoid/millettioid clade</taxon>
        <taxon>Phaseoleae</taxon>
        <taxon>Mucuna</taxon>
    </lineage>
</organism>
<proteinExistence type="predicted"/>
<dbReference type="SUPFAM" id="SSF56112">
    <property type="entry name" value="Protein kinase-like (PK-like)"/>
    <property type="match status" value="1"/>
</dbReference>
<evidence type="ECO:0000313" key="2">
    <source>
        <dbReference type="Proteomes" id="UP000257109"/>
    </source>
</evidence>